<comment type="caution">
    <text evidence="1">The sequence shown here is derived from an EMBL/GenBank/DDBJ whole genome shotgun (WGS) entry which is preliminary data.</text>
</comment>
<evidence type="ECO:0000313" key="1">
    <source>
        <dbReference type="EMBL" id="KAG0432094.1"/>
    </source>
</evidence>
<sequence>MATFPAEALQVQQLCMLIPATLYVKVLLLLKSPAGTWLTWKFWFLHRRLETVSGFFTVALWLCCWAFSEMKKSQLPLSAGFIITAGAKWPIKERHVDLLCAGVRYGNRPKGGEEEATHSAPGKSRSIDKKKVNALRVKAIFNWVVPDHNADAFRAAWPRSDAIGDRAVAWFFGGLTRWDAQYFLHIAEHGYTYEQTLAFFPLYPWLLRRAADVFVDPFLSSLLARHSALVLAGVFLNVGLFVVAAASLHRLTRRLFSKELADEALLLFCFNPASIFFSACYTESLFAAVSFGGLAFLEHGHPNLATLLFFLGGFVRSNGFLSAGFLLYSGLVLGWTPFRSFLRAAVCFVPFVLFQCYAWSLFCVPDYSGRPPALVASQASEAGYKLAGRNASEWCSASLPFSYGYVQSRYWDVGFLAYYRPKQLPNFLLALPAAVVVASCCARFSRSPGDARHVPYVLHAGGLLLLCVLFANVQVTTRLLAAASPVLYWSTFLAADPRPRTKGLHVWADVVRNLWRRDLRCKRLVTFFAAYAVVGTALHVNFLPWT</sequence>
<organism evidence="1 2">
    <name type="scientific">Ixodes persulcatus</name>
    <name type="common">Taiga tick</name>
    <dbReference type="NCBI Taxonomy" id="34615"/>
    <lineage>
        <taxon>Eukaryota</taxon>
        <taxon>Metazoa</taxon>
        <taxon>Ecdysozoa</taxon>
        <taxon>Arthropoda</taxon>
        <taxon>Chelicerata</taxon>
        <taxon>Arachnida</taxon>
        <taxon>Acari</taxon>
        <taxon>Parasitiformes</taxon>
        <taxon>Ixodida</taxon>
        <taxon>Ixodoidea</taxon>
        <taxon>Ixodidae</taxon>
        <taxon>Ixodinae</taxon>
        <taxon>Ixodes</taxon>
    </lineage>
</organism>
<evidence type="ECO:0000313" key="2">
    <source>
        <dbReference type="Proteomes" id="UP000805193"/>
    </source>
</evidence>
<proteinExistence type="predicted"/>
<accession>A0AC60QF70</accession>
<gene>
    <name evidence="1" type="ORF">HPB47_021157</name>
</gene>
<name>A0AC60QF70_IXOPE</name>
<dbReference type="EMBL" id="JABSTQ010009177">
    <property type="protein sequence ID" value="KAG0432094.1"/>
    <property type="molecule type" value="Genomic_DNA"/>
</dbReference>
<protein>
    <submittedName>
        <fullName evidence="1">Uncharacterized protein</fullName>
    </submittedName>
</protein>
<keyword evidence="2" id="KW-1185">Reference proteome</keyword>
<dbReference type="Proteomes" id="UP000805193">
    <property type="component" value="Unassembled WGS sequence"/>
</dbReference>
<reference evidence="1 2" key="1">
    <citation type="journal article" date="2020" name="Cell">
        <title>Large-Scale Comparative Analyses of Tick Genomes Elucidate Their Genetic Diversity and Vector Capacities.</title>
        <authorList>
            <consortium name="Tick Genome and Microbiome Consortium (TIGMIC)"/>
            <person name="Jia N."/>
            <person name="Wang J."/>
            <person name="Shi W."/>
            <person name="Du L."/>
            <person name="Sun Y."/>
            <person name="Zhan W."/>
            <person name="Jiang J.F."/>
            <person name="Wang Q."/>
            <person name="Zhang B."/>
            <person name="Ji P."/>
            <person name="Bell-Sakyi L."/>
            <person name="Cui X.M."/>
            <person name="Yuan T.T."/>
            <person name="Jiang B.G."/>
            <person name="Yang W.F."/>
            <person name="Lam T.T."/>
            <person name="Chang Q.C."/>
            <person name="Ding S.J."/>
            <person name="Wang X.J."/>
            <person name="Zhu J.G."/>
            <person name="Ruan X.D."/>
            <person name="Zhao L."/>
            <person name="Wei J.T."/>
            <person name="Ye R.Z."/>
            <person name="Que T.C."/>
            <person name="Du C.H."/>
            <person name="Zhou Y.H."/>
            <person name="Cheng J.X."/>
            <person name="Dai P.F."/>
            <person name="Guo W.B."/>
            <person name="Han X.H."/>
            <person name="Huang E.J."/>
            <person name="Li L.F."/>
            <person name="Wei W."/>
            <person name="Gao Y.C."/>
            <person name="Liu J.Z."/>
            <person name="Shao H.Z."/>
            <person name="Wang X."/>
            <person name="Wang C.C."/>
            <person name="Yang T.C."/>
            <person name="Huo Q.B."/>
            <person name="Li W."/>
            <person name="Chen H.Y."/>
            <person name="Chen S.E."/>
            <person name="Zhou L.G."/>
            <person name="Ni X.B."/>
            <person name="Tian J.H."/>
            <person name="Sheng Y."/>
            <person name="Liu T."/>
            <person name="Pan Y.S."/>
            <person name="Xia L.Y."/>
            <person name="Li J."/>
            <person name="Zhao F."/>
            <person name="Cao W.C."/>
        </authorList>
    </citation>
    <scope>NUCLEOTIDE SEQUENCE [LARGE SCALE GENOMIC DNA]</scope>
    <source>
        <strain evidence="1">Iper-2018</strain>
    </source>
</reference>